<dbReference type="EMBL" id="BJZO01000036">
    <property type="protein sequence ID" value="GEO81444.1"/>
    <property type="molecule type" value="Genomic_DNA"/>
</dbReference>
<sequence>MRLNLGCGGHHREGWINVDRAAALAPDQVVDLETTPWPWPDDSVDEILLSHVLEHLGETPRAFLAVMGELWRVCRNGARITIVVPHPRHDSFLNDPTHVRPITPEGLVLFDHARNLAWQAEGIGNSPLGLILGIDLEVTGLAHDLEEPWLSQAQAGTLDRAALIAAEKQFNNVIRQTTLEIRVHKPVRRG</sequence>
<dbReference type="Pfam" id="PF08241">
    <property type="entry name" value="Methyltransf_11"/>
    <property type="match status" value="1"/>
</dbReference>
<dbReference type="OrthoDB" id="9810247at2"/>
<gene>
    <name evidence="2" type="ORF">ROR02_15750</name>
</gene>
<reference evidence="2 3" key="1">
    <citation type="submission" date="2019-07" db="EMBL/GenBank/DDBJ databases">
        <title>Whole genome shotgun sequence of Rhodospirillum oryzae NBRC 107573.</title>
        <authorList>
            <person name="Hosoyama A."/>
            <person name="Uohara A."/>
            <person name="Ohji S."/>
            <person name="Ichikawa N."/>
        </authorList>
    </citation>
    <scope>NUCLEOTIDE SEQUENCE [LARGE SCALE GENOMIC DNA]</scope>
    <source>
        <strain evidence="2 3">NBRC 107573</strain>
    </source>
</reference>
<dbReference type="RefSeq" id="WP_147163477.1">
    <property type="nucleotide sequence ID" value="NZ_BJZO01000036.1"/>
</dbReference>
<accession>A0A512H7N7</accession>
<dbReference type="InterPro" id="IPR013216">
    <property type="entry name" value="Methyltransf_11"/>
</dbReference>
<evidence type="ECO:0000313" key="2">
    <source>
        <dbReference type="EMBL" id="GEO81444.1"/>
    </source>
</evidence>
<dbReference type="AlphaFoldDB" id="A0A512H7N7"/>
<comment type="caution">
    <text evidence="2">The sequence shown here is derived from an EMBL/GenBank/DDBJ whole genome shotgun (WGS) entry which is preliminary data.</text>
</comment>
<evidence type="ECO:0000259" key="1">
    <source>
        <dbReference type="Pfam" id="PF08241"/>
    </source>
</evidence>
<dbReference type="InterPro" id="IPR029063">
    <property type="entry name" value="SAM-dependent_MTases_sf"/>
</dbReference>
<dbReference type="GO" id="GO:0008757">
    <property type="term" value="F:S-adenosylmethionine-dependent methyltransferase activity"/>
    <property type="evidence" value="ECO:0007669"/>
    <property type="project" value="InterPro"/>
</dbReference>
<name>A0A512H7N7_9PROT</name>
<keyword evidence="3" id="KW-1185">Reference proteome</keyword>
<proteinExistence type="predicted"/>
<protein>
    <recommendedName>
        <fullName evidence="1">Methyltransferase type 11 domain-containing protein</fullName>
    </recommendedName>
</protein>
<dbReference type="Proteomes" id="UP000321567">
    <property type="component" value="Unassembled WGS sequence"/>
</dbReference>
<dbReference type="Gene3D" id="3.40.50.150">
    <property type="entry name" value="Vaccinia Virus protein VP39"/>
    <property type="match status" value="1"/>
</dbReference>
<feature type="domain" description="Methyltransferase type 11" evidence="1">
    <location>
        <begin position="30"/>
        <end position="80"/>
    </location>
</feature>
<evidence type="ECO:0000313" key="3">
    <source>
        <dbReference type="Proteomes" id="UP000321567"/>
    </source>
</evidence>
<organism evidence="2 3">
    <name type="scientific">Pararhodospirillum oryzae</name>
    <dbReference type="NCBI Taxonomy" id="478448"/>
    <lineage>
        <taxon>Bacteria</taxon>
        <taxon>Pseudomonadati</taxon>
        <taxon>Pseudomonadota</taxon>
        <taxon>Alphaproteobacteria</taxon>
        <taxon>Rhodospirillales</taxon>
        <taxon>Rhodospirillaceae</taxon>
        <taxon>Pararhodospirillum</taxon>
    </lineage>
</organism>
<dbReference type="SUPFAM" id="SSF53335">
    <property type="entry name" value="S-adenosyl-L-methionine-dependent methyltransferases"/>
    <property type="match status" value="1"/>
</dbReference>